<sequence>MDAEHSTNIETQAGQPQSHVDGDEEPMFEFLGKLDENIWIVTRRGDPRKEQYLASPSSPYGVFPDGSVYGDTAQSRQKVDMLKILMSKHNQAHTVRNILNHENLLSIAGVMQYQVFTQCQAPEAEQDTVELLVWDFADAGNLSSLFRHYPVKDSSHYLPESLCWHVLRSMTRAVTWLHEGKRLVYQHGGDDPEDGFKQDWMTVNTDWFSILHRAIEPKNIWFQHPRGTETYGQCKLGDLSKAAVTCHAVDGRNEKKSNFPPQGSLGIALATKEGVKPLESTRQVLDSNLDIAAMDEGDCPYTVRDEIWSIGATVFTMMTGQAPSYCCERCGCSHVRFCKGGGCLERQAAAKGCDCLLGGCEHIPKNAKCHDSISHWPDCPPQHNCSEVSINIHSWLAQVRYSKMLRIVVRELLSYDPNGPDAYTFRIFRMWQFADAIEEAYKEWKTDTEEGQDYVDIEDDMARRLRVRPE</sequence>
<evidence type="ECO:0000259" key="2">
    <source>
        <dbReference type="PROSITE" id="PS50011"/>
    </source>
</evidence>
<dbReference type="PROSITE" id="PS50011">
    <property type="entry name" value="PROTEIN_KINASE_DOM"/>
    <property type="match status" value="1"/>
</dbReference>
<dbReference type="InterPro" id="IPR000719">
    <property type="entry name" value="Prot_kinase_dom"/>
</dbReference>
<dbReference type="AlphaFoldDB" id="A0A395N6H6"/>
<dbReference type="EMBL" id="PXXK01000002">
    <property type="protein sequence ID" value="RFN55711.1"/>
    <property type="molecule type" value="Genomic_DNA"/>
</dbReference>
<dbReference type="PANTHER" id="PTHR44305">
    <property type="entry name" value="SI:DKEY-192D15.2-RELATED"/>
    <property type="match status" value="1"/>
</dbReference>
<dbReference type="STRING" id="2594813.A0A395N6H6"/>
<dbReference type="InterPro" id="IPR053083">
    <property type="entry name" value="TF_kinase-domain_protein"/>
</dbReference>
<dbReference type="GO" id="GO:0004672">
    <property type="term" value="F:protein kinase activity"/>
    <property type="evidence" value="ECO:0007669"/>
    <property type="project" value="InterPro"/>
</dbReference>
<protein>
    <recommendedName>
        <fullName evidence="2">Protein kinase domain-containing protein</fullName>
    </recommendedName>
</protein>
<reference evidence="3 4" key="1">
    <citation type="journal article" date="2018" name="PLoS Pathog.">
        <title>Evolution of structural diversity of trichothecenes, a family of toxins produced by plant pathogenic and entomopathogenic fungi.</title>
        <authorList>
            <person name="Proctor R.H."/>
            <person name="McCormick S.P."/>
            <person name="Kim H.S."/>
            <person name="Cardoza R.E."/>
            <person name="Stanley A.M."/>
            <person name="Lindo L."/>
            <person name="Kelly A."/>
            <person name="Brown D.W."/>
            <person name="Lee T."/>
            <person name="Vaughan M.M."/>
            <person name="Alexander N.J."/>
            <person name="Busman M."/>
            <person name="Gutierrez S."/>
        </authorList>
    </citation>
    <scope>NUCLEOTIDE SEQUENCE [LARGE SCALE GENOMIC DNA]</scope>
    <source>
        <strain evidence="3 4">NRRL 13405</strain>
    </source>
</reference>
<dbReference type="OrthoDB" id="4062651at2759"/>
<evidence type="ECO:0000313" key="3">
    <source>
        <dbReference type="EMBL" id="RFN55711.1"/>
    </source>
</evidence>
<gene>
    <name evidence="3" type="ORF">FIE12Z_46</name>
</gene>
<dbReference type="Proteomes" id="UP000265631">
    <property type="component" value="Unassembled WGS sequence"/>
</dbReference>
<feature type="domain" description="Protein kinase" evidence="2">
    <location>
        <begin position="28"/>
        <end position="432"/>
    </location>
</feature>
<dbReference type="SUPFAM" id="SSF56112">
    <property type="entry name" value="Protein kinase-like (PK-like)"/>
    <property type="match status" value="1"/>
</dbReference>
<dbReference type="InterPro" id="IPR011009">
    <property type="entry name" value="Kinase-like_dom_sf"/>
</dbReference>
<feature type="compositionally biased region" description="Polar residues" evidence="1">
    <location>
        <begin position="8"/>
        <end position="18"/>
    </location>
</feature>
<comment type="caution">
    <text evidence="3">The sequence shown here is derived from an EMBL/GenBank/DDBJ whole genome shotgun (WGS) entry which is preliminary data.</text>
</comment>
<dbReference type="PANTHER" id="PTHR44305:SF24">
    <property type="entry name" value="TYROSINE-PROTEIN KINASE C03B1.5-RELATED"/>
    <property type="match status" value="1"/>
</dbReference>
<name>A0A395N6H6_9HYPO</name>
<dbReference type="Gene3D" id="1.10.510.10">
    <property type="entry name" value="Transferase(Phosphotransferase) domain 1"/>
    <property type="match status" value="1"/>
</dbReference>
<evidence type="ECO:0000313" key="4">
    <source>
        <dbReference type="Proteomes" id="UP000265631"/>
    </source>
</evidence>
<dbReference type="GO" id="GO:0005524">
    <property type="term" value="F:ATP binding"/>
    <property type="evidence" value="ECO:0007669"/>
    <property type="project" value="InterPro"/>
</dbReference>
<proteinExistence type="predicted"/>
<organism evidence="3 4">
    <name type="scientific">Fusarium flagelliforme</name>
    <dbReference type="NCBI Taxonomy" id="2675880"/>
    <lineage>
        <taxon>Eukaryota</taxon>
        <taxon>Fungi</taxon>
        <taxon>Dikarya</taxon>
        <taxon>Ascomycota</taxon>
        <taxon>Pezizomycotina</taxon>
        <taxon>Sordariomycetes</taxon>
        <taxon>Hypocreomycetidae</taxon>
        <taxon>Hypocreales</taxon>
        <taxon>Nectriaceae</taxon>
        <taxon>Fusarium</taxon>
        <taxon>Fusarium incarnatum-equiseti species complex</taxon>
    </lineage>
</organism>
<feature type="region of interest" description="Disordered" evidence="1">
    <location>
        <begin position="1"/>
        <end position="23"/>
    </location>
</feature>
<evidence type="ECO:0000256" key="1">
    <source>
        <dbReference type="SAM" id="MobiDB-lite"/>
    </source>
</evidence>
<accession>A0A395N6H6</accession>
<keyword evidence="4" id="KW-1185">Reference proteome</keyword>